<accession>A0AAJ0IC91</accession>
<organism evidence="2 3">
    <name type="scientific">Neurospora hispaniola</name>
    <dbReference type="NCBI Taxonomy" id="588809"/>
    <lineage>
        <taxon>Eukaryota</taxon>
        <taxon>Fungi</taxon>
        <taxon>Dikarya</taxon>
        <taxon>Ascomycota</taxon>
        <taxon>Pezizomycotina</taxon>
        <taxon>Sordariomycetes</taxon>
        <taxon>Sordariomycetidae</taxon>
        <taxon>Sordariales</taxon>
        <taxon>Sordariaceae</taxon>
        <taxon>Neurospora</taxon>
    </lineage>
</organism>
<sequence length="394" mass="44777">MTVSQQKRSCSSGEPGHSLGKSDRRHKPRDPASTCPVSSANVLSHIKLKFTKPCDSISNSSINSYNYAQRTSTLRGSVRKVLRRQPKMKQPPIEELIYGYMFPKARPSDPPNFSVFLQRHLIYEVRQEVHSYYGHIDTQEAKYPGLDYNHPIHRIRLSRWTWHRRLFRAFDALRLTEWEIANLTKWEGTRWAKEKYEEEQGITIRDTTADGLPDLTCPRDRVRIEPESSSELCREAAPEAVKEDEDEIMNEDGDDAMSEEGGIDSALTVPPAFSGHQSIVSNNVLAAPSDEEWLKIAIETGQLPRHSDTTNSELSAPRILAAAREGRWHEVPTIYRDVLQSRMGAHFGPLFGNPQLRTRHFQYGTTAEPARRTTSELRLATATNFSQRVARPGA</sequence>
<proteinExistence type="predicted"/>
<feature type="compositionally biased region" description="Polar residues" evidence="1">
    <location>
        <begin position="1"/>
        <end position="12"/>
    </location>
</feature>
<gene>
    <name evidence="2" type="ORF">B0T23DRAFT_402188</name>
</gene>
<evidence type="ECO:0000313" key="3">
    <source>
        <dbReference type="Proteomes" id="UP001285908"/>
    </source>
</evidence>
<keyword evidence="3" id="KW-1185">Reference proteome</keyword>
<feature type="region of interest" description="Disordered" evidence="1">
    <location>
        <begin position="1"/>
        <end position="36"/>
    </location>
</feature>
<name>A0AAJ0IC91_9PEZI</name>
<feature type="compositionally biased region" description="Basic and acidic residues" evidence="1">
    <location>
        <begin position="226"/>
        <end position="241"/>
    </location>
</feature>
<dbReference type="Proteomes" id="UP001285908">
    <property type="component" value="Unassembled WGS sequence"/>
</dbReference>
<dbReference type="AlphaFoldDB" id="A0AAJ0IC91"/>
<evidence type="ECO:0000256" key="1">
    <source>
        <dbReference type="SAM" id="MobiDB-lite"/>
    </source>
</evidence>
<reference evidence="2 3" key="1">
    <citation type="journal article" date="2023" name="Mol. Phylogenet. Evol.">
        <title>Genome-scale phylogeny and comparative genomics of the fungal order Sordariales.</title>
        <authorList>
            <person name="Hensen N."/>
            <person name="Bonometti L."/>
            <person name="Westerberg I."/>
            <person name="Brannstrom I.O."/>
            <person name="Guillou S."/>
            <person name="Cros-Aarteil S."/>
            <person name="Calhoun S."/>
            <person name="Haridas S."/>
            <person name="Kuo A."/>
            <person name="Mondo S."/>
            <person name="Pangilinan J."/>
            <person name="Riley R."/>
            <person name="LaButti K."/>
            <person name="Andreopoulos B."/>
            <person name="Lipzen A."/>
            <person name="Chen C."/>
            <person name="Yan M."/>
            <person name="Daum C."/>
            <person name="Ng V."/>
            <person name="Clum A."/>
            <person name="Steindorff A."/>
            <person name="Ohm R.A."/>
            <person name="Martin F."/>
            <person name="Silar P."/>
            <person name="Natvig D.O."/>
            <person name="Lalanne C."/>
            <person name="Gautier V."/>
            <person name="Ament-Velasquez S.L."/>
            <person name="Kruys A."/>
            <person name="Hutchinson M.I."/>
            <person name="Powell A.J."/>
            <person name="Barry K."/>
            <person name="Miller A.N."/>
            <person name="Grigoriev I.V."/>
            <person name="Debuchy R."/>
            <person name="Gladieux P."/>
            <person name="Hiltunen Thoren M."/>
            <person name="Johannesson H."/>
        </authorList>
    </citation>
    <scope>NUCLEOTIDE SEQUENCE [LARGE SCALE GENOMIC DNA]</scope>
    <source>
        <strain evidence="2 3">FGSC 10403</strain>
    </source>
</reference>
<comment type="caution">
    <text evidence="2">The sequence shown here is derived from an EMBL/GenBank/DDBJ whole genome shotgun (WGS) entry which is preliminary data.</text>
</comment>
<dbReference type="RefSeq" id="XP_062695247.1">
    <property type="nucleotide sequence ID" value="XM_062838649.1"/>
</dbReference>
<dbReference type="EMBL" id="JAULSX010000002">
    <property type="protein sequence ID" value="KAK3496983.1"/>
    <property type="molecule type" value="Genomic_DNA"/>
</dbReference>
<evidence type="ECO:0000313" key="2">
    <source>
        <dbReference type="EMBL" id="KAK3496983.1"/>
    </source>
</evidence>
<feature type="region of interest" description="Disordered" evidence="1">
    <location>
        <begin position="226"/>
        <end position="246"/>
    </location>
</feature>
<dbReference type="GeneID" id="87876271"/>
<protein>
    <submittedName>
        <fullName evidence="2">Uncharacterized protein</fullName>
    </submittedName>
</protein>